<sequence>MINPPPISAAAAVGVGRSLLPRDTKLIMALIASLSRAILGRTLFTHNRLDHIHARPHSGAQAALPSVLWAPPAARRPPSTTRGRGAPWARAGCMGRGAGGGGGEADHQGIKYSRGQCEVRRLSPRRSEKLNPVQPRLTTKFLRRKASLPLTALSRPGMQGGEGYFISSPTTSAQTLNEIKPLQEALRLLTHLSCRAASSSIPSAVGEY</sequence>
<reference evidence="1 2" key="1">
    <citation type="submission" date="2019-05" db="EMBL/GenBank/DDBJ databases">
        <title>Another draft genome of Portunus trituberculatus and its Hox gene families provides insights of decapod evolution.</title>
        <authorList>
            <person name="Jeong J.-H."/>
            <person name="Song I."/>
            <person name="Kim S."/>
            <person name="Choi T."/>
            <person name="Kim D."/>
            <person name="Ryu S."/>
            <person name="Kim W."/>
        </authorList>
    </citation>
    <scope>NUCLEOTIDE SEQUENCE [LARGE SCALE GENOMIC DNA]</scope>
    <source>
        <tissue evidence="1">Muscle</tissue>
    </source>
</reference>
<dbReference type="EMBL" id="VSRR010004175">
    <property type="protein sequence ID" value="MPC38795.1"/>
    <property type="molecule type" value="Genomic_DNA"/>
</dbReference>
<gene>
    <name evidence="1" type="ORF">E2C01_032311</name>
</gene>
<dbReference type="Proteomes" id="UP000324222">
    <property type="component" value="Unassembled WGS sequence"/>
</dbReference>
<dbReference type="AlphaFoldDB" id="A0A5B7EZB2"/>
<organism evidence="1 2">
    <name type="scientific">Portunus trituberculatus</name>
    <name type="common">Swimming crab</name>
    <name type="synonym">Neptunus trituberculatus</name>
    <dbReference type="NCBI Taxonomy" id="210409"/>
    <lineage>
        <taxon>Eukaryota</taxon>
        <taxon>Metazoa</taxon>
        <taxon>Ecdysozoa</taxon>
        <taxon>Arthropoda</taxon>
        <taxon>Crustacea</taxon>
        <taxon>Multicrustacea</taxon>
        <taxon>Malacostraca</taxon>
        <taxon>Eumalacostraca</taxon>
        <taxon>Eucarida</taxon>
        <taxon>Decapoda</taxon>
        <taxon>Pleocyemata</taxon>
        <taxon>Brachyura</taxon>
        <taxon>Eubrachyura</taxon>
        <taxon>Portunoidea</taxon>
        <taxon>Portunidae</taxon>
        <taxon>Portuninae</taxon>
        <taxon>Portunus</taxon>
    </lineage>
</organism>
<evidence type="ECO:0000313" key="1">
    <source>
        <dbReference type="EMBL" id="MPC38795.1"/>
    </source>
</evidence>
<name>A0A5B7EZB2_PORTR</name>
<keyword evidence="2" id="KW-1185">Reference proteome</keyword>
<comment type="caution">
    <text evidence="1">The sequence shown here is derived from an EMBL/GenBank/DDBJ whole genome shotgun (WGS) entry which is preliminary data.</text>
</comment>
<protein>
    <submittedName>
        <fullName evidence="1">Uncharacterized protein</fullName>
    </submittedName>
</protein>
<proteinExistence type="predicted"/>
<evidence type="ECO:0000313" key="2">
    <source>
        <dbReference type="Proteomes" id="UP000324222"/>
    </source>
</evidence>
<accession>A0A5B7EZB2</accession>